<dbReference type="Pfam" id="PF00646">
    <property type="entry name" value="F-box"/>
    <property type="match status" value="1"/>
</dbReference>
<dbReference type="Pfam" id="PF01827">
    <property type="entry name" value="FTH"/>
    <property type="match status" value="1"/>
</dbReference>
<dbReference type="InterPro" id="IPR001810">
    <property type="entry name" value="F-box_dom"/>
</dbReference>
<evidence type="ECO:0000259" key="1">
    <source>
        <dbReference type="PROSITE" id="PS50181"/>
    </source>
</evidence>
<dbReference type="CDD" id="cd22150">
    <property type="entry name" value="F-box_CeFBXA-like"/>
    <property type="match status" value="1"/>
</dbReference>
<reference evidence="3" key="1">
    <citation type="submission" date="2016-11" db="UniProtKB">
        <authorList>
            <consortium name="WormBaseParasite"/>
        </authorList>
    </citation>
    <scope>IDENTIFICATION</scope>
</reference>
<feature type="domain" description="F-box" evidence="1">
    <location>
        <begin position="116"/>
        <end position="163"/>
    </location>
</feature>
<evidence type="ECO:0000313" key="3">
    <source>
        <dbReference type="WBParaSite" id="Csp11.Scaffold629.g9607.t1"/>
    </source>
</evidence>
<dbReference type="GO" id="GO:0045087">
    <property type="term" value="P:innate immune response"/>
    <property type="evidence" value="ECO:0007669"/>
    <property type="project" value="TreeGrafter"/>
</dbReference>
<dbReference type="InterPro" id="IPR041426">
    <property type="entry name" value="Mos1_HTH"/>
</dbReference>
<dbReference type="SMART" id="SM00256">
    <property type="entry name" value="FBOX"/>
    <property type="match status" value="1"/>
</dbReference>
<keyword evidence="2" id="KW-1185">Reference proteome</keyword>
<dbReference type="Proteomes" id="UP000095282">
    <property type="component" value="Unplaced"/>
</dbReference>
<name>A0A1I7UIA8_9PELO</name>
<dbReference type="Pfam" id="PF17906">
    <property type="entry name" value="HTH_48"/>
    <property type="match status" value="2"/>
</dbReference>
<dbReference type="InterPro" id="IPR036047">
    <property type="entry name" value="F-box-like_dom_sf"/>
</dbReference>
<proteinExistence type="predicted"/>
<accession>A0A1I7UIA8</accession>
<dbReference type="InterPro" id="IPR002900">
    <property type="entry name" value="DUF38/FTH_CAE_spp"/>
</dbReference>
<dbReference type="SUPFAM" id="SSF81383">
    <property type="entry name" value="F-box domain"/>
    <property type="match status" value="1"/>
</dbReference>
<dbReference type="PANTHER" id="PTHR23015">
    <property type="entry name" value="UNCHARACTERIZED C.ELEGANS PROTEIN"/>
    <property type="match status" value="1"/>
</dbReference>
<sequence length="408" mass="47872">MSKFMDNHPTALEALILYDVKKARTADQSYQNFCQMIGEKAISEEVFSKLYEKTIKGKVEILENPNLRLCILSDVIDKKPIDESFKDICEMVGSIDYQDFKFWFYRFSSGNLDLDQKTFNDLPLDVVGIIVKHLDFKSQLRLRRVSHGLRNIVDQTKPSIDKMDYISYYMPCTTLRRGQIFDYGERRHMYCRRNSHEKAFSSIKILFENPRLRLESFDWKDHLEPQDSKELIEFLNSLKQQVQIAHLCMTSTKKEAMIALLKAVKPGTLEKIRVFPNRGHQTVVDQLVETEQWKQAKSVIIAWYLIDISRISHHFHHFESFNVGAKSVTLDNMLNMKKAFSENANFKHCFISTRSKPPSMIIKERLGLTDIYDYFFAYSGRYDIPGSNDYLEFQIDKENVHVYRKSAN</sequence>
<dbReference type="InterPro" id="IPR040161">
    <property type="entry name" value="FB224"/>
</dbReference>
<dbReference type="PANTHER" id="PTHR23015:SF4">
    <property type="entry name" value="DUF38 DOMAIN-CONTAINING PROTEIN-RELATED"/>
    <property type="match status" value="1"/>
</dbReference>
<dbReference type="PROSITE" id="PS50181">
    <property type="entry name" value="FBOX"/>
    <property type="match status" value="1"/>
</dbReference>
<dbReference type="AlphaFoldDB" id="A0A1I7UIA8"/>
<protein>
    <submittedName>
        <fullName evidence="3">F-box domain-containing protein</fullName>
    </submittedName>
</protein>
<dbReference type="WBParaSite" id="Csp11.Scaffold629.g9607.t1">
    <property type="protein sequence ID" value="Csp11.Scaffold629.g9607.t1"/>
    <property type="gene ID" value="Csp11.Scaffold629.g9607"/>
</dbReference>
<dbReference type="STRING" id="1561998.A0A1I7UIA8"/>
<evidence type="ECO:0000313" key="2">
    <source>
        <dbReference type="Proteomes" id="UP000095282"/>
    </source>
</evidence>
<organism evidence="2 3">
    <name type="scientific">Caenorhabditis tropicalis</name>
    <dbReference type="NCBI Taxonomy" id="1561998"/>
    <lineage>
        <taxon>Eukaryota</taxon>
        <taxon>Metazoa</taxon>
        <taxon>Ecdysozoa</taxon>
        <taxon>Nematoda</taxon>
        <taxon>Chromadorea</taxon>
        <taxon>Rhabditida</taxon>
        <taxon>Rhabditina</taxon>
        <taxon>Rhabditomorpha</taxon>
        <taxon>Rhabditoidea</taxon>
        <taxon>Rhabditidae</taxon>
        <taxon>Peloderinae</taxon>
        <taxon>Caenorhabditis</taxon>
    </lineage>
</organism>